<keyword evidence="3" id="KW-0804">Transcription</keyword>
<dbReference type="SMART" id="SM00345">
    <property type="entry name" value="HTH_GNTR"/>
    <property type="match status" value="1"/>
</dbReference>
<name>A0A1Y5SM88_9RHOB</name>
<dbReference type="InterPro" id="IPR011711">
    <property type="entry name" value="GntR_C"/>
</dbReference>
<dbReference type="Gene3D" id="1.10.10.10">
    <property type="entry name" value="Winged helix-like DNA-binding domain superfamily/Winged helix DNA-binding domain"/>
    <property type="match status" value="1"/>
</dbReference>
<dbReference type="SUPFAM" id="SSF48008">
    <property type="entry name" value="GntR ligand-binding domain-like"/>
    <property type="match status" value="1"/>
</dbReference>
<evidence type="ECO:0000256" key="1">
    <source>
        <dbReference type="ARBA" id="ARBA00023015"/>
    </source>
</evidence>
<dbReference type="Pfam" id="PF07729">
    <property type="entry name" value="FCD"/>
    <property type="match status" value="1"/>
</dbReference>
<dbReference type="RefSeq" id="WP_085878565.1">
    <property type="nucleotide sequence ID" value="NZ_FWFZ01000007.1"/>
</dbReference>
<dbReference type="OrthoDB" id="8638122at2"/>
<dbReference type="PANTHER" id="PTHR43537:SF20">
    <property type="entry name" value="HTH-TYPE TRANSCRIPTIONAL REPRESSOR GLAR"/>
    <property type="match status" value="1"/>
</dbReference>
<evidence type="ECO:0000313" key="6">
    <source>
        <dbReference type="Proteomes" id="UP000193900"/>
    </source>
</evidence>
<reference evidence="5 6" key="1">
    <citation type="submission" date="2017-03" db="EMBL/GenBank/DDBJ databases">
        <authorList>
            <person name="Afonso C.L."/>
            <person name="Miller P.J."/>
            <person name="Scott M.A."/>
            <person name="Spackman E."/>
            <person name="Goraichik I."/>
            <person name="Dimitrov K.M."/>
            <person name="Suarez D.L."/>
            <person name="Swayne D.E."/>
        </authorList>
    </citation>
    <scope>NUCLEOTIDE SEQUENCE [LARGE SCALE GENOMIC DNA]</scope>
    <source>
        <strain evidence="5 6">CECT 7023</strain>
    </source>
</reference>
<dbReference type="SUPFAM" id="SSF46785">
    <property type="entry name" value="Winged helix' DNA-binding domain"/>
    <property type="match status" value="1"/>
</dbReference>
<protein>
    <submittedName>
        <fullName evidence="5">HTH-type transcriptional repressor CsiR</fullName>
    </submittedName>
</protein>
<dbReference type="Pfam" id="PF00392">
    <property type="entry name" value="GntR"/>
    <property type="match status" value="1"/>
</dbReference>
<dbReference type="PANTHER" id="PTHR43537">
    <property type="entry name" value="TRANSCRIPTIONAL REGULATOR, GNTR FAMILY"/>
    <property type="match status" value="1"/>
</dbReference>
<keyword evidence="6" id="KW-1185">Reference proteome</keyword>
<dbReference type="AlphaFoldDB" id="A0A1Y5SM88"/>
<evidence type="ECO:0000256" key="2">
    <source>
        <dbReference type="ARBA" id="ARBA00023125"/>
    </source>
</evidence>
<dbReference type="InterPro" id="IPR008920">
    <property type="entry name" value="TF_FadR/GntR_C"/>
</dbReference>
<keyword evidence="1" id="KW-0805">Transcription regulation</keyword>
<feature type="domain" description="HTH gntR-type" evidence="4">
    <location>
        <begin position="16"/>
        <end position="83"/>
    </location>
</feature>
<accession>A0A1Y5SM88</accession>
<dbReference type="SMART" id="SM00895">
    <property type="entry name" value="FCD"/>
    <property type="match status" value="1"/>
</dbReference>
<dbReference type="EMBL" id="FWFZ01000007">
    <property type="protein sequence ID" value="SLN42305.1"/>
    <property type="molecule type" value="Genomic_DNA"/>
</dbReference>
<evidence type="ECO:0000256" key="3">
    <source>
        <dbReference type="ARBA" id="ARBA00023163"/>
    </source>
</evidence>
<gene>
    <name evidence="5" type="primary">csiR_3</name>
    <name evidence="5" type="ORF">ROA7023_01688</name>
</gene>
<dbReference type="PROSITE" id="PS50949">
    <property type="entry name" value="HTH_GNTR"/>
    <property type="match status" value="1"/>
</dbReference>
<dbReference type="GO" id="GO:0003677">
    <property type="term" value="F:DNA binding"/>
    <property type="evidence" value="ECO:0007669"/>
    <property type="project" value="UniProtKB-KW"/>
</dbReference>
<evidence type="ECO:0000313" key="5">
    <source>
        <dbReference type="EMBL" id="SLN42305.1"/>
    </source>
</evidence>
<dbReference type="Proteomes" id="UP000193900">
    <property type="component" value="Unassembled WGS sequence"/>
</dbReference>
<dbReference type="InterPro" id="IPR036388">
    <property type="entry name" value="WH-like_DNA-bd_sf"/>
</dbReference>
<organism evidence="5 6">
    <name type="scientific">Roseisalinus antarcticus</name>
    <dbReference type="NCBI Taxonomy" id="254357"/>
    <lineage>
        <taxon>Bacteria</taxon>
        <taxon>Pseudomonadati</taxon>
        <taxon>Pseudomonadota</taxon>
        <taxon>Alphaproteobacteria</taxon>
        <taxon>Rhodobacterales</taxon>
        <taxon>Roseobacteraceae</taxon>
        <taxon>Roseisalinus</taxon>
    </lineage>
</organism>
<dbReference type="InterPro" id="IPR000524">
    <property type="entry name" value="Tscrpt_reg_HTH_GntR"/>
</dbReference>
<dbReference type="GO" id="GO:0003700">
    <property type="term" value="F:DNA-binding transcription factor activity"/>
    <property type="evidence" value="ECO:0007669"/>
    <property type="project" value="InterPro"/>
</dbReference>
<dbReference type="InterPro" id="IPR036390">
    <property type="entry name" value="WH_DNA-bd_sf"/>
</dbReference>
<sequence length="237" mass="26231">MTLQDQAGAGENGGILLASDHAYAVLRRDILMGVFAPGSNLRFAELRTRYDIGASPLREALFRLASQKLVLQESNRGFRVPPLDPADWADIVAMRRRLEPGAAEASVTRGDEGWEEALLLAHRRLKRLGSAAEIVTPLGDSDRSGKWEQCHRDFHFSLIAACGSDWTIHFCTLLIDQFDRYRRFAIPARSMQSRLALQHDALLIAALDRDAVACRDLLAVHVTDTGEAVADALTRLT</sequence>
<proteinExistence type="predicted"/>
<evidence type="ECO:0000259" key="4">
    <source>
        <dbReference type="PROSITE" id="PS50949"/>
    </source>
</evidence>
<keyword evidence="2" id="KW-0238">DNA-binding</keyword>
<dbReference type="Gene3D" id="1.20.120.530">
    <property type="entry name" value="GntR ligand-binding domain-like"/>
    <property type="match status" value="1"/>
</dbReference>